<keyword evidence="1" id="KW-0732">Signal</keyword>
<gene>
    <name evidence="2" type="ORF">MSPICULIGERA_LOCUS25802</name>
</gene>
<reference evidence="2" key="1">
    <citation type="submission" date="2023-06" db="EMBL/GenBank/DDBJ databases">
        <authorList>
            <person name="Delattre M."/>
        </authorList>
    </citation>
    <scope>NUCLEOTIDE SEQUENCE</scope>
    <source>
        <strain evidence="2">AF72</strain>
    </source>
</reference>
<dbReference type="AlphaFoldDB" id="A0AA36DJD6"/>
<evidence type="ECO:0000313" key="3">
    <source>
        <dbReference type="Proteomes" id="UP001177023"/>
    </source>
</evidence>
<feature type="non-terminal residue" evidence="2">
    <location>
        <position position="108"/>
    </location>
</feature>
<name>A0AA36DJD6_9BILA</name>
<keyword evidence="3" id="KW-1185">Reference proteome</keyword>
<dbReference type="EMBL" id="CATQJA010002710">
    <property type="protein sequence ID" value="CAJ0587849.1"/>
    <property type="molecule type" value="Genomic_DNA"/>
</dbReference>
<comment type="caution">
    <text evidence="2">The sequence shown here is derived from an EMBL/GenBank/DDBJ whole genome shotgun (WGS) entry which is preliminary data.</text>
</comment>
<evidence type="ECO:0000313" key="2">
    <source>
        <dbReference type="EMBL" id="CAJ0587849.1"/>
    </source>
</evidence>
<proteinExistence type="predicted"/>
<sequence>MKLSILICFFFFLVVMAVAKKCDIKNGEKNNKDCQAGEHCIKGVGDAYNCVEVLGGAAFNNVQQPEKLGGSAFNNVKEPEKLGGSVFNNVKEPEKLGGTAFNVKKPQN</sequence>
<feature type="chain" id="PRO_5041253852" evidence="1">
    <location>
        <begin position="20"/>
        <end position="108"/>
    </location>
</feature>
<protein>
    <submittedName>
        <fullName evidence="2">Uncharacterized protein</fullName>
    </submittedName>
</protein>
<dbReference type="Proteomes" id="UP001177023">
    <property type="component" value="Unassembled WGS sequence"/>
</dbReference>
<evidence type="ECO:0000256" key="1">
    <source>
        <dbReference type="SAM" id="SignalP"/>
    </source>
</evidence>
<organism evidence="2 3">
    <name type="scientific">Mesorhabditis spiculigera</name>
    <dbReference type="NCBI Taxonomy" id="96644"/>
    <lineage>
        <taxon>Eukaryota</taxon>
        <taxon>Metazoa</taxon>
        <taxon>Ecdysozoa</taxon>
        <taxon>Nematoda</taxon>
        <taxon>Chromadorea</taxon>
        <taxon>Rhabditida</taxon>
        <taxon>Rhabditina</taxon>
        <taxon>Rhabditomorpha</taxon>
        <taxon>Rhabditoidea</taxon>
        <taxon>Rhabditidae</taxon>
        <taxon>Mesorhabditinae</taxon>
        <taxon>Mesorhabditis</taxon>
    </lineage>
</organism>
<feature type="signal peptide" evidence="1">
    <location>
        <begin position="1"/>
        <end position="19"/>
    </location>
</feature>
<accession>A0AA36DJD6</accession>